<dbReference type="AlphaFoldDB" id="A0A848LHL7"/>
<keyword evidence="3" id="KW-1185">Reference proteome</keyword>
<dbReference type="EMBL" id="JABBJJ010000056">
    <property type="protein sequence ID" value="NMO16108.1"/>
    <property type="molecule type" value="Genomic_DNA"/>
</dbReference>
<sequence>MTPRRSLRHSLRQAAKVVVPIAGCYVLLQLAANPFCGHPFTTRSPRERAMWDLGVIMTSLRDHARRTGPLPLEGGWPALVDVGVVEEVPVDPWGRPYTFSVAKDGQVEVSTLGADGQPGGDGADKDIVRAFTMNTAKPPSR</sequence>
<dbReference type="InterPro" id="IPR045584">
    <property type="entry name" value="Pilin-like"/>
</dbReference>
<accession>A0A848LHL7</accession>
<dbReference type="Pfam" id="PF08334">
    <property type="entry name" value="T2SSG"/>
    <property type="match status" value="1"/>
</dbReference>
<protein>
    <recommendedName>
        <fullName evidence="1">Type II secretion system protein GspG C-terminal domain-containing protein</fullName>
    </recommendedName>
</protein>
<reference evidence="2 3" key="1">
    <citation type="submission" date="2020-04" db="EMBL/GenBank/DDBJ databases">
        <title>Draft genome of Pyxidicoccus fallax type strain.</title>
        <authorList>
            <person name="Whitworth D.E."/>
        </authorList>
    </citation>
    <scope>NUCLEOTIDE SEQUENCE [LARGE SCALE GENOMIC DNA]</scope>
    <source>
        <strain evidence="2 3">DSM 14698</strain>
    </source>
</reference>
<gene>
    <name evidence="2" type="ORF">HG543_14790</name>
</gene>
<organism evidence="2 3">
    <name type="scientific">Pyxidicoccus fallax</name>
    <dbReference type="NCBI Taxonomy" id="394095"/>
    <lineage>
        <taxon>Bacteria</taxon>
        <taxon>Pseudomonadati</taxon>
        <taxon>Myxococcota</taxon>
        <taxon>Myxococcia</taxon>
        <taxon>Myxococcales</taxon>
        <taxon>Cystobacterineae</taxon>
        <taxon>Myxococcaceae</taxon>
        <taxon>Pyxidicoccus</taxon>
    </lineage>
</organism>
<dbReference type="Proteomes" id="UP000518300">
    <property type="component" value="Unassembled WGS sequence"/>
</dbReference>
<dbReference type="InterPro" id="IPR013545">
    <property type="entry name" value="T2SS_protein-GspG_C"/>
</dbReference>
<dbReference type="SUPFAM" id="SSF54523">
    <property type="entry name" value="Pili subunits"/>
    <property type="match status" value="1"/>
</dbReference>
<evidence type="ECO:0000313" key="2">
    <source>
        <dbReference type="EMBL" id="NMO16108.1"/>
    </source>
</evidence>
<feature type="domain" description="Type II secretion system protein GspG C-terminal" evidence="1">
    <location>
        <begin position="85"/>
        <end position="128"/>
    </location>
</feature>
<evidence type="ECO:0000313" key="3">
    <source>
        <dbReference type="Proteomes" id="UP000518300"/>
    </source>
</evidence>
<comment type="caution">
    <text evidence="2">The sequence shown here is derived from an EMBL/GenBank/DDBJ whole genome shotgun (WGS) entry which is preliminary data.</text>
</comment>
<name>A0A848LHL7_9BACT</name>
<dbReference type="Gene3D" id="3.30.700.10">
    <property type="entry name" value="Glycoprotein, Type 4 Pilin"/>
    <property type="match status" value="1"/>
</dbReference>
<evidence type="ECO:0000259" key="1">
    <source>
        <dbReference type="Pfam" id="PF08334"/>
    </source>
</evidence>
<proteinExistence type="predicted"/>
<dbReference type="RefSeq" id="WP_169345403.1">
    <property type="nucleotide sequence ID" value="NZ_JABBJJ010000056.1"/>
</dbReference>